<gene>
    <name evidence="2" type="ORF">DEVEQU_01934</name>
</gene>
<feature type="region of interest" description="Disordered" evidence="1">
    <location>
        <begin position="59"/>
        <end position="82"/>
    </location>
</feature>
<dbReference type="EMBL" id="UZWD01000025">
    <property type="protein sequence ID" value="VDS04794.1"/>
    <property type="molecule type" value="Genomic_DNA"/>
</dbReference>
<evidence type="ECO:0000313" key="3">
    <source>
        <dbReference type="Proteomes" id="UP000268844"/>
    </source>
</evidence>
<evidence type="ECO:0000313" key="2">
    <source>
        <dbReference type="EMBL" id="VDS04794.1"/>
    </source>
</evidence>
<sequence length="82" mass="8382">MLDDQLAIGTEIDAGLVGQEQGSKAVFACGDIVVEHQHVIDEQVAACCIALDGDRPVNADGLADGDGSEGPPANEARGAYCQ</sequence>
<evidence type="ECO:0000256" key="1">
    <source>
        <dbReference type="SAM" id="MobiDB-lite"/>
    </source>
</evidence>
<name>A0A447IBM0_9HYPH</name>
<dbReference type="Proteomes" id="UP000268844">
    <property type="component" value="Unassembled WGS sequence"/>
</dbReference>
<proteinExistence type="predicted"/>
<reference evidence="2 3" key="1">
    <citation type="submission" date="2018-12" db="EMBL/GenBank/DDBJ databases">
        <authorList>
            <person name="Criscuolo A."/>
        </authorList>
    </citation>
    <scope>NUCLEOTIDE SEQUENCE [LARGE SCALE GENOMIC DNA]</scope>
    <source>
        <strain evidence="2">ACIP1116281</strain>
    </source>
</reference>
<keyword evidence="3" id="KW-1185">Reference proteome</keyword>
<dbReference type="AlphaFoldDB" id="A0A447IBM0"/>
<organism evidence="2 3">
    <name type="scientific">Devosia equisanguinis</name>
    <dbReference type="NCBI Taxonomy" id="2490941"/>
    <lineage>
        <taxon>Bacteria</taxon>
        <taxon>Pseudomonadati</taxon>
        <taxon>Pseudomonadota</taxon>
        <taxon>Alphaproteobacteria</taxon>
        <taxon>Hyphomicrobiales</taxon>
        <taxon>Devosiaceae</taxon>
        <taxon>Devosia</taxon>
    </lineage>
</organism>
<dbReference type="RefSeq" id="WP_206437825.1">
    <property type="nucleotide sequence ID" value="NZ_JBHTMH010000001.1"/>
</dbReference>
<accession>A0A447IBM0</accession>
<protein>
    <submittedName>
        <fullName evidence="2">Uncharacterized protein</fullName>
    </submittedName>
</protein>